<dbReference type="Proteomes" id="UP000807769">
    <property type="component" value="Unassembled WGS sequence"/>
</dbReference>
<feature type="transmembrane region" description="Helical" evidence="1">
    <location>
        <begin position="242"/>
        <end position="259"/>
    </location>
</feature>
<name>A0A9P7JG27_9AGAM</name>
<comment type="caution">
    <text evidence="3">The sequence shown here is derived from an EMBL/GenBank/DDBJ whole genome shotgun (WGS) entry which is preliminary data.</text>
</comment>
<keyword evidence="4" id="KW-1185">Reference proteome</keyword>
<evidence type="ECO:0000313" key="3">
    <source>
        <dbReference type="EMBL" id="KAG1820339.1"/>
    </source>
</evidence>
<dbReference type="RefSeq" id="XP_041195610.1">
    <property type="nucleotide sequence ID" value="XM_041335063.1"/>
</dbReference>
<keyword evidence="1" id="KW-0472">Membrane</keyword>
<dbReference type="GeneID" id="64629080"/>
<sequence length="302" mass="33619">METKYSADDVAATMSLQISSYIYTSMATFWTYGYVCSLHEEWTFLLLSRWTKVKFLYVVARYVPFFLFTSHLYMNFTPDENPNKCLILDHICSCFSLLSVLCSESFFVLRTYALWNNNRIVLAALLTAFLAAGVTSVGLFFGLSGTVPFQTSPIPGISGCYQPSDSIGFFVPYILLSALELGLISLTLVRALQTWQTANTHLFTVLLKHNIFYYACGLFCSVVNVLASLLLHHAYKAMFQDFQFIILAILATHMHLYLWHMDRHLHGSDALTLIPLSEISYGVVGSSSAGSAESSAVTGSGS</sequence>
<organism evidence="3 4">
    <name type="scientific">Suillus subaureus</name>
    <dbReference type="NCBI Taxonomy" id="48587"/>
    <lineage>
        <taxon>Eukaryota</taxon>
        <taxon>Fungi</taxon>
        <taxon>Dikarya</taxon>
        <taxon>Basidiomycota</taxon>
        <taxon>Agaricomycotina</taxon>
        <taxon>Agaricomycetes</taxon>
        <taxon>Agaricomycetidae</taxon>
        <taxon>Boletales</taxon>
        <taxon>Suillineae</taxon>
        <taxon>Suillaceae</taxon>
        <taxon>Suillus</taxon>
    </lineage>
</organism>
<dbReference type="InterPro" id="IPR045340">
    <property type="entry name" value="DUF6533"/>
</dbReference>
<dbReference type="OrthoDB" id="2958007at2759"/>
<reference evidence="3" key="1">
    <citation type="journal article" date="2020" name="New Phytol.">
        <title>Comparative genomics reveals dynamic genome evolution in host specialist ectomycorrhizal fungi.</title>
        <authorList>
            <person name="Lofgren L.A."/>
            <person name="Nguyen N.H."/>
            <person name="Vilgalys R."/>
            <person name="Ruytinx J."/>
            <person name="Liao H.L."/>
            <person name="Branco S."/>
            <person name="Kuo A."/>
            <person name="LaButti K."/>
            <person name="Lipzen A."/>
            <person name="Andreopoulos W."/>
            <person name="Pangilinan J."/>
            <person name="Riley R."/>
            <person name="Hundley H."/>
            <person name="Na H."/>
            <person name="Barry K."/>
            <person name="Grigoriev I.V."/>
            <person name="Stajich J.E."/>
            <person name="Kennedy P.G."/>
        </authorList>
    </citation>
    <scope>NUCLEOTIDE SEQUENCE</scope>
    <source>
        <strain evidence="3">MN1</strain>
    </source>
</reference>
<feature type="transmembrane region" description="Helical" evidence="1">
    <location>
        <begin position="211"/>
        <end position="230"/>
    </location>
</feature>
<feature type="transmembrane region" description="Helical" evidence="1">
    <location>
        <begin position="121"/>
        <end position="147"/>
    </location>
</feature>
<dbReference type="EMBL" id="JABBWG010000008">
    <property type="protein sequence ID" value="KAG1820339.1"/>
    <property type="molecule type" value="Genomic_DNA"/>
</dbReference>
<proteinExistence type="predicted"/>
<feature type="transmembrane region" description="Helical" evidence="1">
    <location>
        <begin position="55"/>
        <end position="74"/>
    </location>
</feature>
<keyword evidence="1" id="KW-1133">Transmembrane helix</keyword>
<keyword evidence="1" id="KW-0812">Transmembrane</keyword>
<evidence type="ECO:0000313" key="4">
    <source>
        <dbReference type="Proteomes" id="UP000807769"/>
    </source>
</evidence>
<evidence type="ECO:0000256" key="1">
    <source>
        <dbReference type="SAM" id="Phobius"/>
    </source>
</evidence>
<feature type="transmembrane region" description="Helical" evidence="1">
    <location>
        <begin position="167"/>
        <end position="190"/>
    </location>
</feature>
<feature type="transmembrane region" description="Helical" evidence="1">
    <location>
        <begin position="86"/>
        <end position="109"/>
    </location>
</feature>
<accession>A0A9P7JG27</accession>
<dbReference type="Pfam" id="PF20151">
    <property type="entry name" value="DUF6533"/>
    <property type="match status" value="1"/>
</dbReference>
<protein>
    <recommendedName>
        <fullName evidence="2">DUF6533 domain-containing protein</fullName>
    </recommendedName>
</protein>
<dbReference type="AlphaFoldDB" id="A0A9P7JG27"/>
<evidence type="ECO:0000259" key="2">
    <source>
        <dbReference type="Pfam" id="PF20151"/>
    </source>
</evidence>
<feature type="domain" description="DUF6533" evidence="2">
    <location>
        <begin position="21"/>
        <end position="66"/>
    </location>
</feature>
<gene>
    <name evidence="3" type="ORF">BJ212DRAFT_1339493</name>
</gene>